<dbReference type="AlphaFoldDB" id="A0A485K6X2"/>
<organism evidence="5 6">
    <name type="scientific">Aphanomyces stellatus</name>
    <dbReference type="NCBI Taxonomy" id="120398"/>
    <lineage>
        <taxon>Eukaryota</taxon>
        <taxon>Sar</taxon>
        <taxon>Stramenopiles</taxon>
        <taxon>Oomycota</taxon>
        <taxon>Saprolegniomycetes</taxon>
        <taxon>Saprolegniales</taxon>
        <taxon>Verrucalvaceae</taxon>
        <taxon>Aphanomyces</taxon>
    </lineage>
</organism>
<protein>
    <submittedName>
        <fullName evidence="5">Aste57867_2192 protein</fullName>
    </submittedName>
</protein>
<dbReference type="SUPFAM" id="SSF52096">
    <property type="entry name" value="ClpP/crotonase"/>
    <property type="match status" value="1"/>
</dbReference>
<accession>A0A485K6X2</accession>
<comment type="similarity">
    <text evidence="1">Belongs to the ACBP family.</text>
</comment>
<evidence type="ECO:0000313" key="4">
    <source>
        <dbReference type="EMBL" id="KAF0717629.1"/>
    </source>
</evidence>
<dbReference type="PROSITE" id="PS51228">
    <property type="entry name" value="ACB_2"/>
    <property type="match status" value="1"/>
</dbReference>
<dbReference type="InterPro" id="IPR000582">
    <property type="entry name" value="Acyl-CoA-binding_protein"/>
</dbReference>
<keyword evidence="2" id="KW-0446">Lipid-binding</keyword>
<evidence type="ECO:0000256" key="1">
    <source>
        <dbReference type="ARBA" id="ARBA00005567"/>
    </source>
</evidence>
<dbReference type="InterPro" id="IPR014352">
    <property type="entry name" value="FERM/acyl-CoA-bd_prot_sf"/>
</dbReference>
<dbReference type="Pfam" id="PF00378">
    <property type="entry name" value="ECH_1"/>
    <property type="match status" value="1"/>
</dbReference>
<dbReference type="EMBL" id="VJMH01000229">
    <property type="protein sequence ID" value="KAF0717629.1"/>
    <property type="molecule type" value="Genomic_DNA"/>
</dbReference>
<evidence type="ECO:0000313" key="6">
    <source>
        <dbReference type="Proteomes" id="UP000332933"/>
    </source>
</evidence>
<proteinExistence type="inferred from homology"/>
<evidence type="ECO:0000313" key="5">
    <source>
        <dbReference type="EMBL" id="VFT79395.1"/>
    </source>
</evidence>
<dbReference type="GO" id="GO:0006631">
    <property type="term" value="P:fatty acid metabolic process"/>
    <property type="evidence" value="ECO:0007669"/>
    <property type="project" value="TreeGrafter"/>
</dbReference>
<name>A0A485K6X2_9STRA</name>
<dbReference type="EMBL" id="CAADRA010000229">
    <property type="protein sequence ID" value="VFT79395.1"/>
    <property type="molecule type" value="Genomic_DNA"/>
</dbReference>
<dbReference type="InterPro" id="IPR029045">
    <property type="entry name" value="ClpP/crotonase-like_dom_sf"/>
</dbReference>
<reference evidence="4" key="2">
    <citation type="submission" date="2019-06" db="EMBL/GenBank/DDBJ databases">
        <title>Genomics analysis of Aphanomyces spp. identifies a new class of oomycete effector associated with host adaptation.</title>
        <authorList>
            <person name="Gaulin E."/>
        </authorList>
    </citation>
    <scope>NUCLEOTIDE SEQUENCE</scope>
    <source>
        <strain evidence="4">CBS 578.67</strain>
    </source>
</reference>
<dbReference type="PANTHER" id="PTHR23310">
    <property type="entry name" value="ACYL-COA-BINDING PROTEIN, ACBP"/>
    <property type="match status" value="1"/>
</dbReference>
<dbReference type="SUPFAM" id="SSF47027">
    <property type="entry name" value="Acyl-CoA binding protein"/>
    <property type="match status" value="1"/>
</dbReference>
<dbReference type="InterPro" id="IPR035984">
    <property type="entry name" value="Acyl-CoA-binding_sf"/>
</dbReference>
<dbReference type="PANTHER" id="PTHR23310:SF62">
    <property type="entry name" value="ACYL-COA BINDING PROTEIN 1, ISOFORM A"/>
    <property type="match status" value="1"/>
</dbReference>
<dbReference type="CDD" id="cd06558">
    <property type="entry name" value="crotonase-like"/>
    <property type="match status" value="1"/>
</dbReference>
<dbReference type="GO" id="GO:0000062">
    <property type="term" value="F:fatty-acyl-CoA binding"/>
    <property type="evidence" value="ECO:0007669"/>
    <property type="project" value="InterPro"/>
</dbReference>
<dbReference type="Gene3D" id="3.90.226.10">
    <property type="entry name" value="2-enoyl-CoA Hydratase, Chain A, domain 1"/>
    <property type="match status" value="1"/>
</dbReference>
<gene>
    <name evidence="5" type="primary">Aste57867_2192</name>
    <name evidence="4" type="ORF">As57867_002187</name>
    <name evidence="5" type="ORF">ASTE57867_2192</name>
</gene>
<evidence type="ECO:0000256" key="2">
    <source>
        <dbReference type="ARBA" id="ARBA00023121"/>
    </source>
</evidence>
<dbReference type="Pfam" id="PF00887">
    <property type="entry name" value="ACBP"/>
    <property type="match status" value="1"/>
</dbReference>
<dbReference type="InterPro" id="IPR001753">
    <property type="entry name" value="Enoyl-CoA_hydra/iso"/>
</dbReference>
<dbReference type="OrthoDB" id="409763at2759"/>
<keyword evidence="6" id="KW-1185">Reference proteome</keyword>
<feature type="domain" description="ACB" evidence="3">
    <location>
        <begin position="17"/>
        <end position="102"/>
    </location>
</feature>
<sequence>MLLRRVHRRAFASAPSIRALFDEKIALGKTLPPLDDNQTKLEMYALFKQATDGPCTQPKPGMFDFVGKAKWEAWANLGSMGQDEAMKSYCDFIDALAAKAGRSAEAAAAPTKPTPNTDVQTTASHGVLTLGWTQSTLDDETIDSLVDALQAAAANDSLKVVVLQPKASIAHSTVSKAREVALVNALLACPTPIVAVVTGPTSGVGVGLVALADVVLAHATTTFALQPATSSWIAHSLIAKLGHIRANALLFLGEKISVGAAHGLVTRVLVGSGADFDAQVAARVQLLSQGPRIDLALLYRRQAAAQLQAALAADQQRA</sequence>
<dbReference type="Proteomes" id="UP000332933">
    <property type="component" value="Unassembled WGS sequence"/>
</dbReference>
<dbReference type="Gene3D" id="1.20.80.10">
    <property type="match status" value="1"/>
</dbReference>
<evidence type="ECO:0000259" key="3">
    <source>
        <dbReference type="PROSITE" id="PS51228"/>
    </source>
</evidence>
<dbReference type="PRINTS" id="PR00689">
    <property type="entry name" value="ACOABINDINGP"/>
</dbReference>
<reference evidence="5 6" key="1">
    <citation type="submission" date="2019-03" db="EMBL/GenBank/DDBJ databases">
        <authorList>
            <person name="Gaulin E."/>
            <person name="Dumas B."/>
        </authorList>
    </citation>
    <scope>NUCLEOTIDE SEQUENCE [LARGE SCALE GENOMIC DNA]</scope>
    <source>
        <strain evidence="5">CBS 568.67</strain>
    </source>
</reference>